<dbReference type="InterPro" id="IPR036890">
    <property type="entry name" value="HATPase_C_sf"/>
</dbReference>
<keyword evidence="3" id="KW-0812">Transmembrane</keyword>
<evidence type="ECO:0000313" key="6">
    <source>
        <dbReference type="Proteomes" id="UP000220102"/>
    </source>
</evidence>
<evidence type="ECO:0000259" key="4">
    <source>
        <dbReference type="PROSITE" id="PS50109"/>
    </source>
</evidence>
<dbReference type="Pfam" id="PF06580">
    <property type="entry name" value="His_kinase"/>
    <property type="match status" value="1"/>
</dbReference>
<evidence type="ECO:0000256" key="1">
    <source>
        <dbReference type="SAM" id="Coils"/>
    </source>
</evidence>
<dbReference type="SMART" id="SM00387">
    <property type="entry name" value="HATPase_c"/>
    <property type="match status" value="1"/>
</dbReference>
<dbReference type="InterPro" id="IPR003594">
    <property type="entry name" value="HATPase_dom"/>
</dbReference>
<dbReference type="SUPFAM" id="SSF55874">
    <property type="entry name" value="ATPase domain of HSP90 chaperone/DNA topoisomerase II/histidine kinase"/>
    <property type="match status" value="1"/>
</dbReference>
<dbReference type="InterPro" id="IPR010559">
    <property type="entry name" value="Sig_transdc_His_kin_internal"/>
</dbReference>
<evidence type="ECO:0000313" key="5">
    <source>
        <dbReference type="EMBL" id="PEN11464.1"/>
    </source>
</evidence>
<feature type="transmembrane region" description="Helical" evidence="3">
    <location>
        <begin position="91"/>
        <end position="112"/>
    </location>
</feature>
<dbReference type="OrthoDB" id="9792992at2"/>
<dbReference type="Proteomes" id="UP000220102">
    <property type="component" value="Unassembled WGS sequence"/>
</dbReference>
<reference evidence="5 6" key="1">
    <citation type="submission" date="2017-10" db="EMBL/GenBank/DDBJ databases">
        <title>Draft genome of Longibacter Salinarum.</title>
        <authorList>
            <person name="Goh K.M."/>
            <person name="Shamsir M.S."/>
            <person name="Lim S.W."/>
        </authorList>
    </citation>
    <scope>NUCLEOTIDE SEQUENCE [LARGE SCALE GENOMIC DNA]</scope>
    <source>
        <strain evidence="5 6">KCTC 52045</strain>
    </source>
</reference>
<dbReference type="Pfam" id="PF02518">
    <property type="entry name" value="HATPase_c"/>
    <property type="match status" value="1"/>
</dbReference>
<proteinExistence type="predicted"/>
<keyword evidence="6" id="KW-1185">Reference proteome</keyword>
<feature type="transmembrane region" description="Helical" evidence="3">
    <location>
        <begin position="61"/>
        <end position="79"/>
    </location>
</feature>
<feature type="domain" description="Histidine kinase" evidence="4">
    <location>
        <begin position="283"/>
        <end position="381"/>
    </location>
</feature>
<comment type="caution">
    <text evidence="5">The sequence shown here is derived from an EMBL/GenBank/DDBJ whole genome shotgun (WGS) entry which is preliminary data.</text>
</comment>
<gene>
    <name evidence="5" type="ORF">CRI94_15645</name>
</gene>
<keyword evidence="3" id="KW-1133">Transmembrane helix</keyword>
<evidence type="ECO:0000256" key="2">
    <source>
        <dbReference type="SAM" id="MobiDB-lite"/>
    </source>
</evidence>
<dbReference type="GO" id="GO:0016020">
    <property type="term" value="C:membrane"/>
    <property type="evidence" value="ECO:0007669"/>
    <property type="project" value="InterPro"/>
</dbReference>
<dbReference type="InterPro" id="IPR005467">
    <property type="entry name" value="His_kinase_dom"/>
</dbReference>
<feature type="transmembrane region" description="Helical" evidence="3">
    <location>
        <begin position="20"/>
        <end position="41"/>
    </location>
</feature>
<sequence>MRDAPSADTSISDWPTRQEWLLIIGAWTTVALLTAVNDVLAPRGGGPVEWGQFPVELGREIFEYGFWIVLTPCVFWLARRLPVERGDIARNVVLHLVFAVLGAFAVESADSILRGAMFGHGRGGAFFDPVRIATRLWFVNELVVYFVILAAGFARDYHLQKKERQAETERLRERTAVLEKELTEARLQTLRMQINPHFLFNTLHAVSTLVGRDPQGVRRMITRLSELLRRVLDEDAPQEVPLSDEIDILEDYLEIQQIRFQGGLDVEIDVPEEHRLVLVPYLLLQPLAENAVKHGAARVRGTGRIWIRATREEDTLVVTVRDNGPGFHGDDISSGLGLKNVRARLEGLYGDAAALHVASNEASSDDEAPGVTATLRLPYHTSADLYVVGEESTDRSDVATARSNAGASEDDRTRDTDAGTMHAASLEPATPDE</sequence>
<dbReference type="PROSITE" id="PS50109">
    <property type="entry name" value="HIS_KIN"/>
    <property type="match status" value="1"/>
</dbReference>
<evidence type="ECO:0000256" key="3">
    <source>
        <dbReference type="SAM" id="Phobius"/>
    </source>
</evidence>
<keyword evidence="3" id="KW-0472">Membrane</keyword>
<name>A0A2A8CUN4_9BACT</name>
<feature type="region of interest" description="Disordered" evidence="2">
    <location>
        <begin position="390"/>
        <end position="433"/>
    </location>
</feature>
<dbReference type="Gene3D" id="3.30.565.10">
    <property type="entry name" value="Histidine kinase-like ATPase, C-terminal domain"/>
    <property type="match status" value="1"/>
</dbReference>
<accession>A0A2A8CUN4</accession>
<feature type="transmembrane region" description="Helical" evidence="3">
    <location>
        <begin position="132"/>
        <end position="154"/>
    </location>
</feature>
<dbReference type="PANTHER" id="PTHR34220:SF9">
    <property type="entry name" value="SIGNAL TRANSDUCTION HISTIDINE KINASE INTERNAL REGION DOMAIN-CONTAINING PROTEIN"/>
    <property type="match status" value="1"/>
</dbReference>
<dbReference type="PANTHER" id="PTHR34220">
    <property type="entry name" value="SENSOR HISTIDINE KINASE YPDA"/>
    <property type="match status" value="1"/>
</dbReference>
<protein>
    <submittedName>
        <fullName evidence="5">ATPase</fullName>
    </submittedName>
</protein>
<dbReference type="AlphaFoldDB" id="A0A2A8CUN4"/>
<dbReference type="RefSeq" id="WP_098078083.1">
    <property type="nucleotide sequence ID" value="NZ_PDEQ01000009.1"/>
</dbReference>
<feature type="coiled-coil region" evidence="1">
    <location>
        <begin position="161"/>
        <end position="188"/>
    </location>
</feature>
<dbReference type="EMBL" id="PDEQ01000009">
    <property type="protein sequence ID" value="PEN11464.1"/>
    <property type="molecule type" value="Genomic_DNA"/>
</dbReference>
<dbReference type="GO" id="GO:0000155">
    <property type="term" value="F:phosphorelay sensor kinase activity"/>
    <property type="evidence" value="ECO:0007669"/>
    <property type="project" value="InterPro"/>
</dbReference>
<dbReference type="InterPro" id="IPR050640">
    <property type="entry name" value="Bact_2-comp_sensor_kinase"/>
</dbReference>
<organism evidence="5 6">
    <name type="scientific">Longibacter salinarum</name>
    <dbReference type="NCBI Taxonomy" id="1850348"/>
    <lineage>
        <taxon>Bacteria</taxon>
        <taxon>Pseudomonadati</taxon>
        <taxon>Rhodothermota</taxon>
        <taxon>Rhodothermia</taxon>
        <taxon>Rhodothermales</taxon>
        <taxon>Salisaetaceae</taxon>
        <taxon>Longibacter</taxon>
    </lineage>
</organism>
<keyword evidence="1" id="KW-0175">Coiled coil</keyword>